<dbReference type="PANTHER" id="PTHR43652:SF2">
    <property type="entry name" value="BASIC AMINO ACID ANTIPORTER YFCC-RELATED"/>
    <property type="match status" value="1"/>
</dbReference>
<evidence type="ECO:0000256" key="3">
    <source>
        <dbReference type="ARBA" id="ARBA00022692"/>
    </source>
</evidence>
<keyword evidence="4" id="KW-0677">Repeat</keyword>
<evidence type="ECO:0000259" key="8">
    <source>
        <dbReference type="Pfam" id="PF03600"/>
    </source>
</evidence>
<dbReference type="GO" id="GO:0055085">
    <property type="term" value="P:transmembrane transport"/>
    <property type="evidence" value="ECO:0007669"/>
    <property type="project" value="InterPro"/>
</dbReference>
<dbReference type="AlphaFoldDB" id="F5XEP5"/>
<dbReference type="RefSeq" id="WP_013863133.1">
    <property type="nucleotide sequence ID" value="NC_015635.1"/>
</dbReference>
<keyword evidence="2" id="KW-0813">Transport</keyword>
<dbReference type="HOGENOM" id="CLU_005170_6_2_11"/>
<reference evidence="9 10" key="1">
    <citation type="submission" date="2011-05" db="EMBL/GenBank/DDBJ databases">
        <title>Whole genome sequence of Microlunatus phosphovorus NM-1.</title>
        <authorList>
            <person name="Hosoyama A."/>
            <person name="Sasaki K."/>
            <person name="Harada T."/>
            <person name="Igarashi R."/>
            <person name="Kawakoshi A."/>
            <person name="Sasagawa M."/>
            <person name="Fukada J."/>
            <person name="Nakamura S."/>
            <person name="Katano Y."/>
            <person name="Hanada S."/>
            <person name="Kamagata Y."/>
            <person name="Nakamura N."/>
            <person name="Yamazaki S."/>
            <person name="Fujita N."/>
        </authorList>
    </citation>
    <scope>NUCLEOTIDE SEQUENCE [LARGE SCALE GENOMIC DNA]</scope>
    <source>
        <strain evidence="10">ATCC 700054 / DSM 10555 / JCM 9379 / NBRC 101784 / NCIMB 13414 / VKM Ac-1990 / NM-1</strain>
    </source>
</reference>
<evidence type="ECO:0000256" key="6">
    <source>
        <dbReference type="ARBA" id="ARBA00023136"/>
    </source>
</evidence>
<accession>F5XEP5</accession>
<dbReference type="InterPro" id="IPR036721">
    <property type="entry name" value="RCK_C_sf"/>
</dbReference>
<feature type="transmembrane region" description="Helical" evidence="7">
    <location>
        <begin position="487"/>
        <end position="507"/>
    </location>
</feature>
<dbReference type="InterPro" id="IPR004680">
    <property type="entry name" value="Cit_transptr-like_dom"/>
</dbReference>
<organism evidence="9 10">
    <name type="scientific">Microlunatus phosphovorus (strain ATCC 700054 / DSM 10555 / JCM 9379 / NBRC 101784 / NCIMB 13414 / VKM Ac-1990 / NM-1)</name>
    <dbReference type="NCBI Taxonomy" id="1032480"/>
    <lineage>
        <taxon>Bacteria</taxon>
        <taxon>Bacillati</taxon>
        <taxon>Actinomycetota</taxon>
        <taxon>Actinomycetes</taxon>
        <taxon>Propionibacteriales</taxon>
        <taxon>Propionibacteriaceae</taxon>
        <taxon>Microlunatus</taxon>
    </lineage>
</organism>
<dbReference type="Proteomes" id="UP000007947">
    <property type="component" value="Chromosome"/>
</dbReference>
<evidence type="ECO:0000256" key="2">
    <source>
        <dbReference type="ARBA" id="ARBA00022448"/>
    </source>
</evidence>
<sequence>MIVVAAILVVATLVVMTVGWVRPVVALGSAVVIAGLLGIAPARDLFSGLSNGGVITVGAMLVIAKGIVQTGVVARVTRKLLLTVTTARQAIRRLALPVGVASGLMNTTPIVAMLIPASKQLEQTRSIPAREVMLPIAHLTTLTGSITLIGTSSNLLIAGIASRSDVDMGMLSFAPVALPVALVGIVVIYLVAPRMLRGTQQIEADPLDWRMEIPIGERAVARGRTADRLGLALARDYRLAAVKRDGEYLAPDVPMEVDDILVFQATETGIKGLWASPLFGLSPQRLFAVSVNTGETGSLNDLEEDGEITVIAAKTKVSLRRTELVPGATCYVTAPDAETVEHNEFVALWQDAASRAPQPKNTWKAVAILAAVVLTASFGIAPIEFTSVAGALLMVLTGVLTPRSAGRALDWNVLFILAGSVGLGAIVLSSGLADVLANAIRFMAGGNSLLVIVVFAVMTTLLTNVVSNAAAASILTPVAIAVATEAALNPVTLLALIGTCISFTFLNPFSHQTNLMVMGPIGYSTAEFAKFGVPVLVSGLIAACGVGILLA</sequence>
<dbReference type="OrthoDB" id="9809303at2"/>
<evidence type="ECO:0000256" key="5">
    <source>
        <dbReference type="ARBA" id="ARBA00022989"/>
    </source>
</evidence>
<evidence type="ECO:0000256" key="1">
    <source>
        <dbReference type="ARBA" id="ARBA00004141"/>
    </source>
</evidence>
<proteinExistence type="predicted"/>
<evidence type="ECO:0000256" key="7">
    <source>
        <dbReference type="SAM" id="Phobius"/>
    </source>
</evidence>
<dbReference type="Pfam" id="PF03600">
    <property type="entry name" value="CitMHS"/>
    <property type="match status" value="1"/>
</dbReference>
<dbReference type="EMBL" id="AP012204">
    <property type="protein sequence ID" value="BAK35261.1"/>
    <property type="molecule type" value="Genomic_DNA"/>
</dbReference>
<feature type="transmembrane region" description="Helical" evidence="7">
    <location>
        <begin position="94"/>
        <end position="115"/>
    </location>
</feature>
<feature type="transmembrane region" description="Helical" evidence="7">
    <location>
        <begin position="365"/>
        <end position="393"/>
    </location>
</feature>
<feature type="transmembrane region" description="Helical" evidence="7">
    <location>
        <begin position="449"/>
        <end position="475"/>
    </location>
</feature>
<keyword evidence="10" id="KW-1185">Reference proteome</keyword>
<dbReference type="GO" id="GO:0006813">
    <property type="term" value="P:potassium ion transport"/>
    <property type="evidence" value="ECO:0007669"/>
    <property type="project" value="InterPro"/>
</dbReference>
<evidence type="ECO:0000313" key="9">
    <source>
        <dbReference type="EMBL" id="BAK35261.1"/>
    </source>
</evidence>
<dbReference type="STRING" id="1032480.MLP_22470"/>
<keyword evidence="3 7" id="KW-0812">Transmembrane</keyword>
<feature type="transmembrane region" description="Helical" evidence="7">
    <location>
        <begin position="136"/>
        <end position="161"/>
    </location>
</feature>
<dbReference type="InterPro" id="IPR051679">
    <property type="entry name" value="DASS-Related_Transporters"/>
</dbReference>
<dbReference type="GO" id="GO:0005886">
    <property type="term" value="C:plasma membrane"/>
    <property type="evidence" value="ECO:0007669"/>
    <property type="project" value="TreeGrafter"/>
</dbReference>
<dbReference type="PANTHER" id="PTHR43652">
    <property type="entry name" value="BASIC AMINO ACID ANTIPORTER YFCC-RELATED"/>
    <property type="match status" value="1"/>
</dbReference>
<evidence type="ECO:0000313" key="10">
    <source>
        <dbReference type="Proteomes" id="UP000007947"/>
    </source>
</evidence>
<feature type="transmembrane region" description="Helical" evidence="7">
    <location>
        <begin position="173"/>
        <end position="192"/>
    </location>
</feature>
<gene>
    <name evidence="9" type="ordered locus">MLP_22470</name>
</gene>
<dbReference type="SUPFAM" id="SSF116726">
    <property type="entry name" value="TrkA C-terminal domain-like"/>
    <property type="match status" value="1"/>
</dbReference>
<keyword evidence="6 7" id="KW-0472">Membrane</keyword>
<feature type="transmembrane region" description="Helical" evidence="7">
    <location>
        <begin position="53"/>
        <end position="74"/>
    </location>
</feature>
<dbReference type="eggNOG" id="COG0471">
    <property type="taxonomic scope" value="Bacteria"/>
</dbReference>
<keyword evidence="5 7" id="KW-1133">Transmembrane helix</keyword>
<feature type="transmembrane region" description="Helical" evidence="7">
    <location>
        <begin position="413"/>
        <end position="437"/>
    </location>
</feature>
<protein>
    <recommendedName>
        <fullName evidence="8">Citrate transporter-like domain-containing protein</fullName>
    </recommendedName>
</protein>
<feature type="domain" description="Citrate transporter-like" evidence="8">
    <location>
        <begin position="13"/>
        <end position="494"/>
    </location>
</feature>
<dbReference type="KEGG" id="mph:MLP_22470"/>
<comment type="subcellular location">
    <subcellularLocation>
        <location evidence="1">Membrane</location>
        <topology evidence="1">Multi-pass membrane protein</topology>
    </subcellularLocation>
</comment>
<feature type="transmembrane region" description="Helical" evidence="7">
    <location>
        <begin position="528"/>
        <end position="550"/>
    </location>
</feature>
<evidence type="ECO:0000256" key="4">
    <source>
        <dbReference type="ARBA" id="ARBA00022737"/>
    </source>
</evidence>
<feature type="transmembrane region" description="Helical" evidence="7">
    <location>
        <begin position="27"/>
        <end position="46"/>
    </location>
</feature>
<name>F5XEP5_MICPN</name>